<keyword evidence="2" id="KW-1185">Reference proteome</keyword>
<dbReference type="EMBL" id="QWLN02000112">
    <property type="protein sequence ID" value="TEA42446.1"/>
    <property type="molecule type" value="Genomic_DNA"/>
</dbReference>
<dbReference type="AlphaFoldDB" id="A0A484H505"/>
<comment type="caution">
    <text evidence="1">The sequence shown here is derived from an EMBL/GenBank/DDBJ whole genome shotgun (WGS) entry which is preliminary data.</text>
</comment>
<organism evidence="1 2">
    <name type="scientific">Sousa chinensis</name>
    <name type="common">Indo-pacific humpbacked dolphin</name>
    <name type="synonym">Steno chinensis</name>
    <dbReference type="NCBI Taxonomy" id="103600"/>
    <lineage>
        <taxon>Eukaryota</taxon>
        <taxon>Metazoa</taxon>
        <taxon>Chordata</taxon>
        <taxon>Craniata</taxon>
        <taxon>Vertebrata</taxon>
        <taxon>Euteleostomi</taxon>
        <taxon>Mammalia</taxon>
        <taxon>Eutheria</taxon>
        <taxon>Laurasiatheria</taxon>
        <taxon>Artiodactyla</taxon>
        <taxon>Whippomorpha</taxon>
        <taxon>Cetacea</taxon>
        <taxon>Odontoceti</taxon>
        <taxon>Delphinidae</taxon>
        <taxon>Sousa</taxon>
    </lineage>
</organism>
<sequence length="92" mass="10323">MSREQRKNSVQFSLSPLSQRSPVTLPLTCQVSPYMPHPFSYEMQLAVRAEVPSLCGHCRTLLPCLLRQKPHHNLGVMGKAIPFVDVHLTALT</sequence>
<reference evidence="1 2" key="1">
    <citation type="journal article" date="2018" name="Genomics">
        <title>Molecular footprints of inshore aquatic adaptation in Indo-Pacific humpback dolphin (Sousa chinensis).</title>
        <authorList>
            <person name="Ming Y."/>
            <person name="Jian J."/>
            <person name="Yu F."/>
            <person name="Yu X."/>
            <person name="Wang J."/>
            <person name="Liu W."/>
        </authorList>
    </citation>
    <scope>NUCLEOTIDE SEQUENCE [LARGE SCALE GENOMIC DNA]</scope>
    <source>
        <strain evidence="1">MY-2018</strain>
        <tissue evidence="1">Skin</tissue>
    </source>
</reference>
<gene>
    <name evidence="1" type="ORF">DBR06_SOUSAS1810250</name>
</gene>
<evidence type="ECO:0000313" key="2">
    <source>
        <dbReference type="Proteomes" id="UP000295264"/>
    </source>
</evidence>
<proteinExistence type="predicted"/>
<name>A0A484H505_SOUCH</name>
<dbReference type="Proteomes" id="UP000295264">
    <property type="component" value="Unassembled WGS sequence"/>
</dbReference>
<protein>
    <submittedName>
        <fullName evidence="1">Uncharacterized protein</fullName>
    </submittedName>
</protein>
<evidence type="ECO:0000313" key="1">
    <source>
        <dbReference type="EMBL" id="TEA42446.1"/>
    </source>
</evidence>
<accession>A0A484H505</accession>